<evidence type="ECO:0000313" key="4">
    <source>
        <dbReference type="Proteomes" id="UP000236161"/>
    </source>
</evidence>
<sequence>MLLKDKDIGRLPPKVGATTVGGSLKTPLVVCGPAPLGKPASPLLATGWPSFPFLPSASAQNDEKKKKEEKEKKGKGEKEKKERKEEVSHAVLEAALSIEGAGRSLGERVYEIKREEEKVLNNTSQIVEVVKIIKKNQEEEEGRYRKRVVKLESALLQATKCSLAIHREELRKLYRSEEKLASLTLSNSEWAGKAEAVRGEFHRTVFEISQAYFAYVKDLQKRIKELDDENEALRKERDVFKVQVAEFEAESKAREDEQERMSSRPVT</sequence>
<feature type="region of interest" description="Disordered" evidence="2">
    <location>
        <begin position="54"/>
        <end position="86"/>
    </location>
</feature>
<protein>
    <submittedName>
        <fullName evidence="3">Uncharacterized protein</fullName>
    </submittedName>
</protein>
<dbReference type="Proteomes" id="UP000236161">
    <property type="component" value="Unassembled WGS sequence"/>
</dbReference>
<evidence type="ECO:0000256" key="1">
    <source>
        <dbReference type="SAM" id="Coils"/>
    </source>
</evidence>
<accession>A0A2I0APX8</accession>
<organism evidence="3 4">
    <name type="scientific">Apostasia shenzhenica</name>
    <dbReference type="NCBI Taxonomy" id="1088818"/>
    <lineage>
        <taxon>Eukaryota</taxon>
        <taxon>Viridiplantae</taxon>
        <taxon>Streptophyta</taxon>
        <taxon>Embryophyta</taxon>
        <taxon>Tracheophyta</taxon>
        <taxon>Spermatophyta</taxon>
        <taxon>Magnoliopsida</taxon>
        <taxon>Liliopsida</taxon>
        <taxon>Asparagales</taxon>
        <taxon>Orchidaceae</taxon>
        <taxon>Apostasioideae</taxon>
        <taxon>Apostasia</taxon>
    </lineage>
</organism>
<feature type="compositionally biased region" description="Basic and acidic residues" evidence="2">
    <location>
        <begin position="61"/>
        <end position="86"/>
    </location>
</feature>
<name>A0A2I0APX8_9ASPA</name>
<gene>
    <name evidence="3" type="ORF">AXF42_Ash020770</name>
</gene>
<reference evidence="3 4" key="1">
    <citation type="journal article" date="2017" name="Nature">
        <title>The Apostasia genome and the evolution of orchids.</title>
        <authorList>
            <person name="Zhang G.Q."/>
            <person name="Liu K.W."/>
            <person name="Li Z."/>
            <person name="Lohaus R."/>
            <person name="Hsiao Y.Y."/>
            <person name="Niu S.C."/>
            <person name="Wang J.Y."/>
            <person name="Lin Y.C."/>
            <person name="Xu Q."/>
            <person name="Chen L.J."/>
            <person name="Yoshida K."/>
            <person name="Fujiwara S."/>
            <person name="Wang Z.W."/>
            <person name="Zhang Y.Q."/>
            <person name="Mitsuda N."/>
            <person name="Wang M."/>
            <person name="Liu G.H."/>
            <person name="Pecoraro L."/>
            <person name="Huang H.X."/>
            <person name="Xiao X.J."/>
            <person name="Lin M."/>
            <person name="Wu X.Y."/>
            <person name="Wu W.L."/>
            <person name="Chen Y.Y."/>
            <person name="Chang S.B."/>
            <person name="Sakamoto S."/>
            <person name="Ohme-Takagi M."/>
            <person name="Yagi M."/>
            <person name="Zeng S.J."/>
            <person name="Shen C.Y."/>
            <person name="Yeh C.M."/>
            <person name="Luo Y.B."/>
            <person name="Tsai W.C."/>
            <person name="Van de Peer Y."/>
            <person name="Liu Z.J."/>
        </authorList>
    </citation>
    <scope>NUCLEOTIDE SEQUENCE [LARGE SCALE GENOMIC DNA]</scope>
    <source>
        <strain evidence="4">cv. Shenzhen</strain>
        <tissue evidence="3">Stem</tissue>
    </source>
</reference>
<evidence type="ECO:0000313" key="3">
    <source>
        <dbReference type="EMBL" id="PKA57526.1"/>
    </source>
</evidence>
<feature type="coiled-coil region" evidence="1">
    <location>
        <begin position="216"/>
        <end position="250"/>
    </location>
</feature>
<dbReference type="EMBL" id="KZ451966">
    <property type="protein sequence ID" value="PKA57526.1"/>
    <property type="molecule type" value="Genomic_DNA"/>
</dbReference>
<proteinExistence type="predicted"/>
<dbReference type="AlphaFoldDB" id="A0A2I0APX8"/>
<keyword evidence="4" id="KW-1185">Reference proteome</keyword>
<evidence type="ECO:0000256" key="2">
    <source>
        <dbReference type="SAM" id="MobiDB-lite"/>
    </source>
</evidence>
<feature type="region of interest" description="Disordered" evidence="2">
    <location>
        <begin position="1"/>
        <end position="36"/>
    </location>
</feature>
<keyword evidence="1" id="KW-0175">Coiled coil</keyword>